<dbReference type="AlphaFoldDB" id="A0A1J6KT36"/>
<evidence type="ECO:0008006" key="3">
    <source>
        <dbReference type="Google" id="ProtNLM"/>
    </source>
</evidence>
<dbReference type="Gramene" id="OIT22281">
    <property type="protein sequence ID" value="OIT22281"/>
    <property type="gene ID" value="A4A49_55993"/>
</dbReference>
<keyword evidence="2" id="KW-1185">Reference proteome</keyword>
<accession>A0A1J6KT36</accession>
<feature type="non-terminal residue" evidence="1">
    <location>
        <position position="99"/>
    </location>
</feature>
<evidence type="ECO:0000313" key="2">
    <source>
        <dbReference type="Proteomes" id="UP000187609"/>
    </source>
</evidence>
<proteinExistence type="predicted"/>
<protein>
    <recommendedName>
        <fullName evidence="3">Retrovirus-related pol polyprotein from transposon tnt 1-94</fullName>
    </recommendedName>
</protein>
<organism evidence="1 2">
    <name type="scientific">Nicotiana attenuata</name>
    <name type="common">Coyote tobacco</name>
    <dbReference type="NCBI Taxonomy" id="49451"/>
    <lineage>
        <taxon>Eukaryota</taxon>
        <taxon>Viridiplantae</taxon>
        <taxon>Streptophyta</taxon>
        <taxon>Embryophyta</taxon>
        <taxon>Tracheophyta</taxon>
        <taxon>Spermatophyta</taxon>
        <taxon>Magnoliopsida</taxon>
        <taxon>eudicotyledons</taxon>
        <taxon>Gunneridae</taxon>
        <taxon>Pentapetalae</taxon>
        <taxon>asterids</taxon>
        <taxon>lamiids</taxon>
        <taxon>Solanales</taxon>
        <taxon>Solanaceae</taxon>
        <taxon>Nicotianoideae</taxon>
        <taxon>Nicotianeae</taxon>
        <taxon>Nicotiana</taxon>
    </lineage>
</organism>
<feature type="non-terminal residue" evidence="1">
    <location>
        <position position="1"/>
    </location>
</feature>
<comment type="caution">
    <text evidence="1">The sequence shown here is derived from an EMBL/GenBank/DDBJ whole genome shotgun (WGS) entry which is preliminary data.</text>
</comment>
<dbReference type="EMBL" id="MJEQ01003784">
    <property type="protein sequence ID" value="OIT22281.1"/>
    <property type="molecule type" value="Genomic_DNA"/>
</dbReference>
<gene>
    <name evidence="1" type="ORF">A4A49_55993</name>
</gene>
<reference evidence="1" key="1">
    <citation type="submission" date="2016-11" db="EMBL/GenBank/DDBJ databases">
        <title>The genome of Nicotiana attenuata.</title>
        <authorList>
            <person name="Xu S."/>
            <person name="Brockmoeller T."/>
            <person name="Gaquerel E."/>
            <person name="Navarro A."/>
            <person name="Kuhl H."/>
            <person name="Gase K."/>
            <person name="Ling Z."/>
            <person name="Zhou W."/>
            <person name="Kreitzer C."/>
            <person name="Stanke M."/>
            <person name="Tang H."/>
            <person name="Lyons E."/>
            <person name="Pandey P."/>
            <person name="Pandey S.P."/>
            <person name="Timmermann B."/>
            <person name="Baldwin I.T."/>
        </authorList>
    </citation>
    <scope>NUCLEOTIDE SEQUENCE [LARGE SCALE GENOMIC DNA]</scope>
    <source>
        <strain evidence="1">UT</strain>
    </source>
</reference>
<name>A0A1J6KT36_NICAT</name>
<dbReference type="Proteomes" id="UP000187609">
    <property type="component" value="Unassembled WGS sequence"/>
</dbReference>
<sequence length="99" mass="11255">RRSYRPSKPPIWLQDYVTKSKGTKCNFPISAHVNYNHLSPAYKRAMSVYSTVSEQSNFKEAASDPKWIEAMQLELQALEDNNTWSIVGLPPGKKPIGCR</sequence>
<evidence type="ECO:0000313" key="1">
    <source>
        <dbReference type="EMBL" id="OIT22281.1"/>
    </source>
</evidence>